<evidence type="ECO:0000256" key="2">
    <source>
        <dbReference type="ARBA" id="ARBA00009508"/>
    </source>
</evidence>
<evidence type="ECO:0000256" key="7">
    <source>
        <dbReference type="ARBA" id="ARBA00022792"/>
    </source>
</evidence>
<evidence type="ECO:0000256" key="1">
    <source>
        <dbReference type="ARBA" id="ARBA00004443"/>
    </source>
</evidence>
<accession>A0ABM3LRA7</accession>
<evidence type="ECO:0000256" key="6">
    <source>
        <dbReference type="ARBA" id="ARBA00022660"/>
    </source>
</evidence>
<keyword evidence="7" id="KW-0999">Mitochondrion inner membrane</keyword>
<evidence type="ECO:0000256" key="5">
    <source>
        <dbReference type="ARBA" id="ARBA00022448"/>
    </source>
</evidence>
<keyword evidence="8" id="KW-0249">Electron transport</keyword>
<evidence type="ECO:0000256" key="3">
    <source>
        <dbReference type="ARBA" id="ARBA00011790"/>
    </source>
</evidence>
<evidence type="ECO:0000313" key="14">
    <source>
        <dbReference type="Proteomes" id="UP001652582"/>
    </source>
</evidence>
<evidence type="ECO:0000256" key="10">
    <source>
        <dbReference type="ARBA" id="ARBA00023136"/>
    </source>
</evidence>
<evidence type="ECO:0000256" key="13">
    <source>
        <dbReference type="ARBA" id="ARBA00046116"/>
    </source>
</evidence>
<dbReference type="RefSeq" id="XP_052741606.1">
    <property type="nucleotide sequence ID" value="XM_052885646.1"/>
</dbReference>
<evidence type="ECO:0000256" key="4">
    <source>
        <dbReference type="ARBA" id="ARBA00016386"/>
    </source>
</evidence>
<gene>
    <name evidence="15" type="primary">LOC112052193</name>
</gene>
<dbReference type="PANTHER" id="PTHR12964">
    <property type="entry name" value="NADH-UBIQUINONE OXIDOREDUCTASE B14 SUBUNIT"/>
    <property type="match status" value="1"/>
</dbReference>
<keyword evidence="14" id="KW-1185">Reference proteome</keyword>
<evidence type="ECO:0000256" key="12">
    <source>
        <dbReference type="ARBA" id="ARBA00032352"/>
    </source>
</evidence>
<dbReference type="PANTHER" id="PTHR12964:SF0">
    <property type="entry name" value="NADH DEHYDROGENASE [UBIQUINONE] 1 ALPHA SUBCOMPLEX SUBUNIT 6"/>
    <property type="match status" value="1"/>
</dbReference>
<protein>
    <recommendedName>
        <fullName evidence="4">NADH dehydrogenase [ubiquinone] 1 alpha subcomplex subunit 6</fullName>
    </recommendedName>
    <alternativeName>
        <fullName evidence="11">Complex I-B14</fullName>
    </alternativeName>
    <alternativeName>
        <fullName evidence="12">NADH-ubiquinone oxidoreductase B14 subunit</fullName>
    </alternativeName>
</protein>
<comment type="function">
    <text evidence="13">Accessory subunit of the mitochondrial membrane respiratory chain NADH dehydrogenase (Complex I), that is believed to be not involved in catalysis. Required for proper complex I assembly. Complex I functions in the transfer of electrons from NADH to the respiratory chain. The immediate electron acceptor for the enzyme is believed to be ubiquinone.</text>
</comment>
<evidence type="ECO:0000256" key="11">
    <source>
        <dbReference type="ARBA" id="ARBA00030213"/>
    </source>
</evidence>
<keyword evidence="9" id="KW-0496">Mitochondrion</keyword>
<evidence type="ECO:0000313" key="15">
    <source>
        <dbReference type="RefSeq" id="XP_052741606.1"/>
    </source>
</evidence>
<dbReference type="CDD" id="cd20266">
    <property type="entry name" value="Complex1_LYR_NDUFA6_LYRM6"/>
    <property type="match status" value="1"/>
</dbReference>
<dbReference type="InterPro" id="IPR045299">
    <property type="entry name" value="Complex1_LYR_NDUFA6_LYRM6"/>
</dbReference>
<evidence type="ECO:0000256" key="8">
    <source>
        <dbReference type="ARBA" id="ARBA00022982"/>
    </source>
</evidence>
<dbReference type="Proteomes" id="UP001652582">
    <property type="component" value="Chromosome 14"/>
</dbReference>
<reference evidence="15" key="1">
    <citation type="submission" date="2025-08" db="UniProtKB">
        <authorList>
            <consortium name="RefSeq"/>
        </authorList>
    </citation>
    <scope>IDENTIFICATION</scope>
</reference>
<organism evidence="14 15">
    <name type="scientific">Bicyclus anynana</name>
    <name type="common">Squinting bush brown butterfly</name>
    <dbReference type="NCBI Taxonomy" id="110368"/>
    <lineage>
        <taxon>Eukaryota</taxon>
        <taxon>Metazoa</taxon>
        <taxon>Ecdysozoa</taxon>
        <taxon>Arthropoda</taxon>
        <taxon>Hexapoda</taxon>
        <taxon>Insecta</taxon>
        <taxon>Pterygota</taxon>
        <taxon>Neoptera</taxon>
        <taxon>Endopterygota</taxon>
        <taxon>Lepidoptera</taxon>
        <taxon>Glossata</taxon>
        <taxon>Ditrysia</taxon>
        <taxon>Papilionoidea</taxon>
        <taxon>Nymphalidae</taxon>
        <taxon>Satyrinae</taxon>
        <taxon>Satyrini</taxon>
        <taxon>Mycalesina</taxon>
        <taxon>Bicyclus</taxon>
    </lineage>
</organism>
<dbReference type="InterPro" id="IPR016488">
    <property type="entry name" value="NADH_Ub_cplx-1_asu_su-6"/>
</dbReference>
<comment type="similarity">
    <text evidence="2">Belongs to the complex I LYR family.</text>
</comment>
<comment type="subcellular location">
    <subcellularLocation>
        <location evidence="1">Mitochondrion inner membrane</location>
        <topology evidence="1">Peripheral membrane protein</topology>
        <orientation evidence="1">Matrix side</orientation>
    </subcellularLocation>
</comment>
<keyword evidence="6" id="KW-0679">Respiratory chain</keyword>
<name>A0ABM3LRA7_BICAN</name>
<comment type="subunit">
    <text evidence="3">Mammalian complex I is composed of 45 different subunits.</text>
</comment>
<sequence>MAARESARGGYKITKPILSGDYCEAHRRVMGLYRAYFRYLPYVVRRFDIPKTPQDCRMKLREYFYKNACVTDLRVIDILVIKGFMNLREMTDNFQQMGHVMAHWHPTLEPKRCDFIGKFLANED</sequence>
<keyword evidence="5" id="KW-0813">Transport</keyword>
<proteinExistence type="inferred from homology"/>
<evidence type="ECO:0000256" key="9">
    <source>
        <dbReference type="ARBA" id="ARBA00023128"/>
    </source>
</evidence>
<keyword evidence="10" id="KW-0472">Membrane</keyword>
<dbReference type="GeneID" id="112052193"/>